<keyword evidence="3" id="KW-1185">Reference proteome</keyword>
<evidence type="ECO:0000313" key="3">
    <source>
        <dbReference type="Proteomes" id="UP000176005"/>
    </source>
</evidence>
<accession>A0A1E7KZE8</accession>
<name>A0A1E7KZE8_9ACTN</name>
<dbReference type="PATRIC" id="fig|518642.10.peg.4761"/>
<dbReference type="AlphaFoldDB" id="A0A1E7KZE8"/>
<evidence type="ECO:0000256" key="1">
    <source>
        <dbReference type="SAM" id="MobiDB-lite"/>
    </source>
</evidence>
<proteinExistence type="predicted"/>
<sequence length="179" mass="20222">MISAEIFVYAPSRGRFGPNLPTGFRGFTAFTEQEIPTKLASQGVSRSTLPYPLFPAPGGLLAWGGNFNSDHFFWLTNSVDPDDWPVVWFQNSSRRWHRYSGRRETESAAALDRRSEQPVRGRGRAAGQALRESDERGMAAFLLTAIWDEAHYSISSPHEEAPYWIRTSDYERGYRGCGV</sequence>
<comment type="caution">
    <text evidence="2">The sequence shown here is derived from an EMBL/GenBank/DDBJ whole genome shotgun (WGS) entry which is preliminary data.</text>
</comment>
<protein>
    <submittedName>
        <fullName evidence="2">Uncharacterized protein</fullName>
    </submittedName>
</protein>
<dbReference type="EMBL" id="LJGW01000377">
    <property type="protein sequence ID" value="OEV09251.1"/>
    <property type="molecule type" value="Genomic_DNA"/>
</dbReference>
<feature type="compositionally biased region" description="Basic and acidic residues" evidence="1">
    <location>
        <begin position="107"/>
        <end position="119"/>
    </location>
</feature>
<dbReference type="Proteomes" id="UP000176005">
    <property type="component" value="Unassembled WGS sequence"/>
</dbReference>
<feature type="region of interest" description="Disordered" evidence="1">
    <location>
        <begin position="107"/>
        <end position="131"/>
    </location>
</feature>
<evidence type="ECO:0000313" key="2">
    <source>
        <dbReference type="EMBL" id="OEV09251.1"/>
    </source>
</evidence>
<gene>
    <name evidence="2" type="ORF">AN218_22580</name>
</gene>
<organism evidence="2 3">
    <name type="scientific">Streptomyces nanshensis</name>
    <dbReference type="NCBI Taxonomy" id="518642"/>
    <lineage>
        <taxon>Bacteria</taxon>
        <taxon>Bacillati</taxon>
        <taxon>Actinomycetota</taxon>
        <taxon>Actinomycetes</taxon>
        <taxon>Kitasatosporales</taxon>
        <taxon>Streptomycetaceae</taxon>
        <taxon>Streptomyces</taxon>
    </lineage>
</organism>
<reference evidence="2 3" key="1">
    <citation type="journal article" date="2016" name="Front. Microbiol.">
        <title>Comparative Genomics Analysis of Streptomyces Species Reveals Their Adaptation to the Marine Environment and Their Diversity at the Genomic Level.</title>
        <authorList>
            <person name="Tian X."/>
            <person name="Zhang Z."/>
            <person name="Yang T."/>
            <person name="Chen M."/>
            <person name="Li J."/>
            <person name="Chen F."/>
            <person name="Yang J."/>
            <person name="Li W."/>
            <person name="Zhang B."/>
            <person name="Zhang Z."/>
            <person name="Wu J."/>
            <person name="Zhang C."/>
            <person name="Long L."/>
            <person name="Xiao J."/>
        </authorList>
    </citation>
    <scope>NUCLEOTIDE SEQUENCE [LARGE SCALE GENOMIC DNA]</scope>
    <source>
        <strain evidence="2 3">SCSIO 10429</strain>
    </source>
</reference>